<dbReference type="GO" id="GO:0006508">
    <property type="term" value="P:proteolysis"/>
    <property type="evidence" value="ECO:0007669"/>
    <property type="project" value="InterPro"/>
</dbReference>
<keyword evidence="1 3" id="KW-0853">WD repeat</keyword>
<dbReference type="PROSITE" id="PS50082">
    <property type="entry name" value="WD_REPEATS_2"/>
    <property type="match status" value="2"/>
</dbReference>
<dbReference type="PROSITE" id="PS50294">
    <property type="entry name" value="WD_REPEATS_REGION"/>
    <property type="match status" value="1"/>
</dbReference>
<protein>
    <submittedName>
        <fullName evidence="5">Protein with WD40 repeat domain</fullName>
    </submittedName>
</protein>
<dbReference type="SUPFAM" id="SSF82171">
    <property type="entry name" value="DPP6 N-terminal domain-like"/>
    <property type="match status" value="1"/>
</dbReference>
<proteinExistence type="predicted"/>
<reference evidence="5" key="2">
    <citation type="submission" date="2012-09" db="EMBL/GenBank/DDBJ databases">
        <title>The complete sequence of Psychroflexus torquis an extreme psychrophile from sea-ice that is stimulated by light.</title>
        <authorList>
            <person name="Feng S."/>
            <person name="Powell S.M."/>
            <person name="Bowman J.P."/>
        </authorList>
    </citation>
    <scope>NUCLEOTIDE SEQUENCE [LARGE SCALE GENOMIC DNA]</scope>
    <source>
        <strain evidence="5">ATCC 700755</strain>
    </source>
</reference>
<feature type="domain" description="Peptidase C14 caspase" evidence="4">
    <location>
        <begin position="736"/>
        <end position="984"/>
    </location>
</feature>
<dbReference type="InterPro" id="IPR011600">
    <property type="entry name" value="Pept_C14_caspase"/>
</dbReference>
<dbReference type="Pfam" id="PF00400">
    <property type="entry name" value="WD40"/>
    <property type="match status" value="2"/>
</dbReference>
<dbReference type="InterPro" id="IPR019775">
    <property type="entry name" value="WD40_repeat_CS"/>
</dbReference>
<dbReference type="AlphaFoldDB" id="K4IE98"/>
<dbReference type="Proteomes" id="UP000008514">
    <property type="component" value="Chromosome"/>
</dbReference>
<dbReference type="InterPro" id="IPR050452">
    <property type="entry name" value="Metacaspase"/>
</dbReference>
<evidence type="ECO:0000256" key="3">
    <source>
        <dbReference type="PROSITE-ProRule" id="PRU00221"/>
    </source>
</evidence>
<dbReference type="OrthoDB" id="1492850at2"/>
<dbReference type="eggNOG" id="COG4249">
    <property type="taxonomic scope" value="Bacteria"/>
</dbReference>
<sequence length="1111" mass="125047">MRIILKCKLTVLFFLFTNIMYGQEIKIGLPVGHTDTIVDIIYSLSGKFIASISRDNTIKIWDIKAEKLITSIPYIINSKEFGFFSDSLILVRNSENSASLYDLKNEKEFFNINHSEKNILAENHHTQTPQKLNSIKIDPSKTFIIGIYQNFVVQFISIRDQSKFEFILKGDNTIDAKACGLEKIFGMRSEQGIITIFDASKTQIFRKKFKKLKDFLFVEKDILALFYKNSIQLWNFRKNIEIKTIDIDYAIIDFQVDALKSKVYFFDKQNSLSELDIKTGIITILFEEENKAISLLKLESVLNKLAWVTSDSIKILDITSKTIVQKTSFKGNPTDIRVHIKSNSFSIFNNKKIENFSLADGSVISLLQNQIEPILFASINPLDRKFYFVDNDLKEFILSLDNGKLKGFDKPKTEFIHTPYSFSIFEYLRKQQLGNVLDSIVKLSKIKYNKITGFLSASSSIPTHGFGNRLRLRQEKSTESLTLFNNKYLRVGTNQGSIGFQVLQPNIGWSQFKRLGAHGAIVNSLDSFDTSFDTFLISASEDGSIVLWSIAFGRIITYYMIGGDPKKWVHIHPSGLFDASPEAMKIMYWTKGLEVIEFDQLKDRYWLPGLWEKVMKGEKLPDVRNMSELKLQPEVEIVKFNKDGVTIYLTKREGGYGKVSLFINGKEAVGDIRPTDMDYTLSEQTISVSIKDHPYLLEGENEITVKASSEDGFVQGRGAKGKSIIKKEVLTEPQFFAVVIGVGDYANDQLNLKYTVNDAEAISKAMQLGAENLFSKNRTHIYTITSKSDQLPTKENIKKIFKEISVKANAEDIITVYLSGHGITWGGNQGDFYFLTSQATATSNEAYNDPAIRDNNTISTAEWVDWLKEIPALKQVMIIDACGSGKAVDNLIAERDIEPSQIKAIDRMKDRTGMYIISGSAADAVSYEASMYGQGLLTYSILQAMKGAALKEDTYVDILTIMNYARETVPKLAEGIGGVQEPQLLIPKGGSFDIGMLRNNDKEAIPLASPKTVFVRSTLVNADDFEDNIALSELLNQELSLLASKGISSPLVYFDSAKFPNACKISGGYTMDDNTISISLKLRCGEDLKSFELKAKTKEALMIEILKLINN</sequence>
<dbReference type="eggNOG" id="COG3391">
    <property type="taxonomic scope" value="Bacteria"/>
</dbReference>
<dbReference type="InterPro" id="IPR001680">
    <property type="entry name" value="WD40_rpt"/>
</dbReference>
<feature type="repeat" description="WD" evidence="3">
    <location>
        <begin position="515"/>
        <end position="558"/>
    </location>
</feature>
<dbReference type="RefSeq" id="WP_015023779.1">
    <property type="nucleotide sequence ID" value="NC_018721.1"/>
</dbReference>
<dbReference type="PANTHER" id="PTHR48104">
    <property type="entry name" value="METACASPASE-4"/>
    <property type="match status" value="1"/>
</dbReference>
<keyword evidence="6" id="KW-1185">Reference proteome</keyword>
<dbReference type="KEGG" id="ptq:P700755_001236"/>
<dbReference type="SMART" id="SM00320">
    <property type="entry name" value="WD40"/>
    <property type="match status" value="2"/>
</dbReference>
<dbReference type="GO" id="GO:0005737">
    <property type="term" value="C:cytoplasm"/>
    <property type="evidence" value="ECO:0007669"/>
    <property type="project" value="TreeGrafter"/>
</dbReference>
<dbReference type="Pfam" id="PF00656">
    <property type="entry name" value="Peptidase_C14"/>
    <property type="match status" value="1"/>
</dbReference>
<keyword evidence="2" id="KW-0677">Repeat</keyword>
<gene>
    <name evidence="5" type="ordered locus">P700755_001236</name>
</gene>
<dbReference type="STRING" id="313595.P700755_001236"/>
<dbReference type="InterPro" id="IPR015943">
    <property type="entry name" value="WD40/YVTN_repeat-like_dom_sf"/>
</dbReference>
<reference evidence="5" key="1">
    <citation type="submission" date="2006-03" db="EMBL/GenBank/DDBJ databases">
        <authorList>
            <person name="Bowman J."/>
            <person name="Ferriera S."/>
            <person name="Johnson J."/>
            <person name="Kravitz S."/>
            <person name="Halpern A."/>
            <person name="Remington K."/>
            <person name="Beeson K."/>
            <person name="Tran B."/>
            <person name="Rogers Y.-H."/>
            <person name="Friedman R."/>
            <person name="Venter J.C."/>
        </authorList>
    </citation>
    <scope>NUCLEOTIDE SEQUENCE [LARGE SCALE GENOMIC DNA]</scope>
    <source>
        <strain evidence="5">ATCC 700755</strain>
    </source>
</reference>
<organism evidence="5 6">
    <name type="scientific">Psychroflexus torquis (strain ATCC 700755 / CIP 106069 / ACAM 623)</name>
    <dbReference type="NCBI Taxonomy" id="313595"/>
    <lineage>
        <taxon>Bacteria</taxon>
        <taxon>Pseudomonadati</taxon>
        <taxon>Bacteroidota</taxon>
        <taxon>Flavobacteriia</taxon>
        <taxon>Flavobacteriales</taxon>
        <taxon>Flavobacteriaceae</taxon>
        <taxon>Psychroflexus</taxon>
    </lineage>
</organism>
<dbReference type="HOGENOM" id="CLU_269785_0_0_10"/>
<dbReference type="EMBL" id="CP003879">
    <property type="protein sequence ID" value="AFU68173.1"/>
    <property type="molecule type" value="Genomic_DNA"/>
</dbReference>
<dbReference type="GO" id="GO:0004197">
    <property type="term" value="F:cysteine-type endopeptidase activity"/>
    <property type="evidence" value="ECO:0007669"/>
    <property type="project" value="InterPro"/>
</dbReference>
<dbReference type="PANTHER" id="PTHR48104:SF30">
    <property type="entry name" value="METACASPASE-1"/>
    <property type="match status" value="1"/>
</dbReference>
<dbReference type="SUPFAM" id="SSF101908">
    <property type="entry name" value="Putative isomerase YbhE"/>
    <property type="match status" value="1"/>
</dbReference>
<evidence type="ECO:0000259" key="4">
    <source>
        <dbReference type="Pfam" id="PF00656"/>
    </source>
</evidence>
<feature type="repeat" description="WD" evidence="3">
    <location>
        <begin position="30"/>
        <end position="71"/>
    </location>
</feature>
<accession>K4IE98</accession>
<evidence type="ECO:0000256" key="2">
    <source>
        <dbReference type="ARBA" id="ARBA00022737"/>
    </source>
</evidence>
<dbReference type="PROSITE" id="PS00678">
    <property type="entry name" value="WD_REPEATS_1"/>
    <property type="match status" value="1"/>
</dbReference>
<evidence type="ECO:0000313" key="6">
    <source>
        <dbReference type="Proteomes" id="UP000008514"/>
    </source>
</evidence>
<evidence type="ECO:0000313" key="5">
    <source>
        <dbReference type="EMBL" id="AFU68173.1"/>
    </source>
</evidence>
<name>K4IE98_PSYTT</name>
<dbReference type="Gene3D" id="3.40.50.1460">
    <property type="match status" value="1"/>
</dbReference>
<evidence type="ECO:0000256" key="1">
    <source>
        <dbReference type="ARBA" id="ARBA00022574"/>
    </source>
</evidence>
<dbReference type="Gene3D" id="2.130.10.10">
    <property type="entry name" value="YVTN repeat-like/Quinoprotein amine dehydrogenase"/>
    <property type="match status" value="2"/>
</dbReference>